<gene>
    <name evidence="4" type="ORF">F6X54_02600</name>
</gene>
<accession>A0ABQ6UN04</accession>
<dbReference type="RefSeq" id="WP_143025379.1">
    <property type="nucleotide sequence ID" value="NZ_CBDRLW010000034.1"/>
</dbReference>
<evidence type="ECO:0000313" key="4">
    <source>
        <dbReference type="EMBL" id="KAB1118633.1"/>
    </source>
</evidence>
<feature type="chain" id="PRO_5045277760" evidence="3">
    <location>
        <begin position="24"/>
        <end position="192"/>
    </location>
</feature>
<evidence type="ECO:0000256" key="1">
    <source>
        <dbReference type="ARBA" id="ARBA00022729"/>
    </source>
</evidence>
<dbReference type="InterPro" id="IPR029050">
    <property type="entry name" value="Immunoprotect_excell_Ig-like"/>
</dbReference>
<proteinExistence type="predicted"/>
<keyword evidence="5" id="KW-1185">Reference proteome</keyword>
<feature type="signal peptide" evidence="3">
    <location>
        <begin position="1"/>
        <end position="23"/>
    </location>
</feature>
<evidence type="ECO:0000313" key="5">
    <source>
        <dbReference type="Proteomes" id="UP000471364"/>
    </source>
</evidence>
<evidence type="ECO:0000256" key="2">
    <source>
        <dbReference type="SAM" id="MobiDB-lite"/>
    </source>
</evidence>
<evidence type="ECO:0000256" key="3">
    <source>
        <dbReference type="SAM" id="SignalP"/>
    </source>
</evidence>
<reference evidence="4 5" key="1">
    <citation type="submission" date="2019-09" db="EMBL/GenBank/DDBJ databases">
        <title>High taxonomic diversity of Micromonospora strains isolated from Medicago sativa nodules in different geographical locations.</title>
        <authorList>
            <person name="Martinez-Hidalgo P."/>
            <person name="Flores-Felix J.D."/>
            <person name="Velazquez E."/>
            <person name="Brau L."/>
            <person name="Trujillo M.E."/>
            <person name="Martinez-Molina E."/>
        </authorList>
    </citation>
    <scope>NUCLEOTIDE SEQUENCE [LARGE SCALE GENOMIC DNA]</scope>
    <source>
        <strain evidence="4 5">ALFB5</strain>
    </source>
</reference>
<keyword evidence="1 3" id="KW-0732">Signal</keyword>
<sequence length="192" mass="20249">MKAGSVTAVATAAVLLAGCGNSADTPAPRGPVSQASSAAPATRTPTAVDRSPSPTEDQGPARLKIGQTFTGAGWKVTIYSAKFDGQADSEPDKGKVWVPADVKICNATTGESLPTPSWSSWQLKTTDDYQLQPADITPEPRQPALPYSATVLPKDCVRGWLTFELDKGSRIKEIRLIEDQLFGPGPAIAIWG</sequence>
<feature type="compositionally biased region" description="Low complexity" evidence="2">
    <location>
        <begin position="35"/>
        <end position="47"/>
    </location>
</feature>
<feature type="region of interest" description="Disordered" evidence="2">
    <location>
        <begin position="19"/>
        <end position="61"/>
    </location>
</feature>
<dbReference type="EMBL" id="WAAR01000006">
    <property type="protein sequence ID" value="KAB1118633.1"/>
    <property type="molecule type" value="Genomic_DNA"/>
</dbReference>
<dbReference type="PROSITE" id="PS51257">
    <property type="entry name" value="PROKAR_LIPOPROTEIN"/>
    <property type="match status" value="1"/>
</dbReference>
<dbReference type="Proteomes" id="UP000471364">
    <property type="component" value="Unassembled WGS sequence"/>
</dbReference>
<name>A0ABQ6UN04_9ACTN</name>
<comment type="caution">
    <text evidence="4">The sequence shown here is derived from an EMBL/GenBank/DDBJ whole genome shotgun (WGS) entry which is preliminary data.</text>
</comment>
<dbReference type="Gene3D" id="2.60.40.1240">
    <property type="match status" value="1"/>
</dbReference>
<protein>
    <submittedName>
        <fullName evidence="4">DUF4352 domain-containing protein</fullName>
    </submittedName>
</protein>
<organism evidence="4 5">
    <name type="scientific">Micromonospora aurantiaca</name>
    <name type="common">nom. illeg.</name>
    <dbReference type="NCBI Taxonomy" id="47850"/>
    <lineage>
        <taxon>Bacteria</taxon>
        <taxon>Bacillati</taxon>
        <taxon>Actinomycetota</taxon>
        <taxon>Actinomycetes</taxon>
        <taxon>Micromonosporales</taxon>
        <taxon>Micromonosporaceae</taxon>
        <taxon>Micromonospora</taxon>
    </lineage>
</organism>